<comment type="caution">
    <text evidence="1">The sequence shown here is derived from an EMBL/GenBank/DDBJ whole genome shotgun (WGS) entry which is preliminary data.</text>
</comment>
<organism evidence="1 2">
    <name type="scientific">Microthlaspi erraticum</name>
    <dbReference type="NCBI Taxonomy" id="1685480"/>
    <lineage>
        <taxon>Eukaryota</taxon>
        <taxon>Viridiplantae</taxon>
        <taxon>Streptophyta</taxon>
        <taxon>Embryophyta</taxon>
        <taxon>Tracheophyta</taxon>
        <taxon>Spermatophyta</taxon>
        <taxon>Magnoliopsida</taxon>
        <taxon>eudicotyledons</taxon>
        <taxon>Gunneridae</taxon>
        <taxon>Pentapetalae</taxon>
        <taxon>rosids</taxon>
        <taxon>malvids</taxon>
        <taxon>Brassicales</taxon>
        <taxon>Brassicaceae</taxon>
        <taxon>Coluteocarpeae</taxon>
        <taxon>Microthlaspi</taxon>
    </lineage>
</organism>
<name>A0A6D2HMV9_9BRAS</name>
<dbReference type="EMBL" id="CACVBM020000333">
    <property type="protein sequence ID" value="CAA7017910.1"/>
    <property type="molecule type" value="Genomic_DNA"/>
</dbReference>
<protein>
    <submittedName>
        <fullName evidence="1">Uncharacterized protein</fullName>
    </submittedName>
</protein>
<dbReference type="AlphaFoldDB" id="A0A6D2HMV9"/>
<evidence type="ECO:0000313" key="2">
    <source>
        <dbReference type="Proteomes" id="UP000467841"/>
    </source>
</evidence>
<accession>A0A6D2HMV9</accession>
<sequence length="105" mass="12067">MKIEVLHRSVRICESAKDIVKTGELLHINDPECYYIRGAFMVRKVDLRAYSDVTRGQKSPQVVRGIFTELQEGSQLPYKSNGKDRFPASEFKSFMFQISFGTNVM</sequence>
<evidence type="ECO:0000313" key="1">
    <source>
        <dbReference type="EMBL" id="CAA7017910.1"/>
    </source>
</evidence>
<dbReference type="Proteomes" id="UP000467841">
    <property type="component" value="Unassembled WGS sequence"/>
</dbReference>
<proteinExistence type="predicted"/>
<reference evidence="1" key="1">
    <citation type="submission" date="2020-01" db="EMBL/GenBank/DDBJ databases">
        <authorList>
            <person name="Mishra B."/>
        </authorList>
    </citation>
    <scope>NUCLEOTIDE SEQUENCE [LARGE SCALE GENOMIC DNA]</scope>
</reference>
<gene>
    <name evidence="1" type="ORF">MERR_LOCUS5145</name>
</gene>
<keyword evidence="2" id="KW-1185">Reference proteome</keyword>